<dbReference type="Pfam" id="PF14322">
    <property type="entry name" value="SusD-like_3"/>
    <property type="match status" value="1"/>
</dbReference>
<dbReference type="SUPFAM" id="SSF48452">
    <property type="entry name" value="TPR-like"/>
    <property type="match status" value="1"/>
</dbReference>
<accession>A0AA49GM51</accession>
<dbReference type="InterPro" id="IPR011990">
    <property type="entry name" value="TPR-like_helical_dom_sf"/>
</dbReference>
<evidence type="ECO:0000256" key="1">
    <source>
        <dbReference type="ARBA" id="ARBA00004442"/>
    </source>
</evidence>
<reference evidence="8" key="2">
    <citation type="journal article" date="2024" name="Antonie Van Leeuwenhoek">
        <title>Roseihalotalea indica gen. nov., sp. nov., a halophilic Bacteroidetes from mesopelagic Southwest Indian Ocean with higher carbohydrate metabolic potential.</title>
        <authorList>
            <person name="Chen B."/>
            <person name="Zhang M."/>
            <person name="Lin D."/>
            <person name="Ye J."/>
            <person name="Tang K."/>
        </authorList>
    </citation>
    <scope>NUCLEOTIDE SEQUENCE</scope>
    <source>
        <strain evidence="8">TK19036</strain>
    </source>
</reference>
<comment type="similarity">
    <text evidence="2">Belongs to the SusD family.</text>
</comment>
<dbReference type="AlphaFoldDB" id="A0AA49GM51"/>
<dbReference type="GO" id="GO:0009279">
    <property type="term" value="C:cell outer membrane"/>
    <property type="evidence" value="ECO:0007669"/>
    <property type="project" value="UniProtKB-SubCell"/>
</dbReference>
<dbReference type="Pfam" id="PF07980">
    <property type="entry name" value="SusD_RagB"/>
    <property type="match status" value="1"/>
</dbReference>
<reference evidence="8" key="1">
    <citation type="journal article" date="2023" name="Comput. Struct. Biotechnol. J.">
        <title>Discovery of a novel marine Bacteroidetes with a rich repertoire of carbohydrate-active enzymes.</title>
        <authorList>
            <person name="Chen B."/>
            <person name="Liu G."/>
            <person name="Chen Q."/>
            <person name="Wang H."/>
            <person name="Liu L."/>
            <person name="Tang K."/>
        </authorList>
    </citation>
    <scope>NUCLEOTIDE SEQUENCE</scope>
    <source>
        <strain evidence="8">TK19036</strain>
    </source>
</reference>
<gene>
    <name evidence="8" type="ORF">K4G66_01225</name>
</gene>
<protein>
    <submittedName>
        <fullName evidence="8">RagB/SusD family nutrient uptake outer membrane protein</fullName>
    </submittedName>
</protein>
<dbReference type="InterPro" id="IPR033985">
    <property type="entry name" value="SusD-like_N"/>
</dbReference>
<evidence type="ECO:0000256" key="2">
    <source>
        <dbReference type="ARBA" id="ARBA00006275"/>
    </source>
</evidence>
<organism evidence="8">
    <name type="scientific">Roseihalotalea indica</name>
    <dbReference type="NCBI Taxonomy" id="2867963"/>
    <lineage>
        <taxon>Bacteria</taxon>
        <taxon>Pseudomonadati</taxon>
        <taxon>Bacteroidota</taxon>
        <taxon>Cytophagia</taxon>
        <taxon>Cytophagales</taxon>
        <taxon>Catalimonadaceae</taxon>
        <taxon>Roseihalotalea</taxon>
    </lineage>
</organism>
<keyword evidence="3" id="KW-0732">Signal</keyword>
<dbReference type="PROSITE" id="PS51257">
    <property type="entry name" value="PROKAR_LIPOPROTEIN"/>
    <property type="match status" value="1"/>
</dbReference>
<evidence type="ECO:0000259" key="6">
    <source>
        <dbReference type="Pfam" id="PF07980"/>
    </source>
</evidence>
<dbReference type="InterPro" id="IPR012944">
    <property type="entry name" value="SusD_RagB_dom"/>
</dbReference>
<evidence type="ECO:0000256" key="3">
    <source>
        <dbReference type="ARBA" id="ARBA00022729"/>
    </source>
</evidence>
<name>A0AA49GM51_9BACT</name>
<keyword evidence="5" id="KW-0998">Cell outer membrane</keyword>
<proteinExistence type="inferred from homology"/>
<dbReference type="Gene3D" id="1.25.40.390">
    <property type="match status" value="1"/>
</dbReference>
<evidence type="ECO:0000313" key="8">
    <source>
        <dbReference type="EMBL" id="WKN37327.1"/>
    </source>
</evidence>
<evidence type="ECO:0000259" key="7">
    <source>
        <dbReference type="Pfam" id="PF14322"/>
    </source>
</evidence>
<comment type="subcellular location">
    <subcellularLocation>
        <location evidence="1">Cell outer membrane</location>
    </subcellularLocation>
</comment>
<feature type="domain" description="SusD-like N-terminal" evidence="7">
    <location>
        <begin position="106"/>
        <end position="229"/>
    </location>
</feature>
<dbReference type="CDD" id="cd08977">
    <property type="entry name" value="SusD"/>
    <property type="match status" value="1"/>
</dbReference>
<dbReference type="EMBL" id="CP120682">
    <property type="protein sequence ID" value="WKN37327.1"/>
    <property type="molecule type" value="Genomic_DNA"/>
</dbReference>
<evidence type="ECO:0000256" key="5">
    <source>
        <dbReference type="ARBA" id="ARBA00023237"/>
    </source>
</evidence>
<evidence type="ECO:0000256" key="4">
    <source>
        <dbReference type="ARBA" id="ARBA00023136"/>
    </source>
</evidence>
<feature type="domain" description="RagB/SusD" evidence="6">
    <location>
        <begin position="371"/>
        <end position="501"/>
    </location>
</feature>
<keyword evidence="4" id="KW-0472">Membrane</keyword>
<sequence length="511" mass="58245">MKKFIYILLVVFLSGITACEDFLEEKTRGIINPGNFYTSDEEAILAINGVYKGFVGSGGFGLGDLYSYWAGIQFWTVYGTDEVGPNRQQGLVEPIQNYTLTESNYGNGRNVWQSLYRIVGDANSVIANVTDNPNLSPEIQSRITGEAMFLRGFAYYHLTNIWGAVPYYKEDLPLSEVAELGRTDASTVRQNVINDLSTIETESLLPSSYEGTDLGRASLWAAKMLKAKIMMWEQDWQGALKETTDIINNSPHRLLDTYEEVFNLNAENPFHDEVIWGIDYSKDVNGNITSRTDAFNPRIRDEPANSEERNDLISELTARNEEFNGFGLTVCLPSFAEAFPQDDLRRPLNVANEYLGYELKFNYLPKHWNLNFIESPRSNHGELYIIFRLADTYLMAAEAANELNDPAAYQYINQVRARAYEPDQPYAGLSQQAFREVLHDERKWELATEGFRRYDLIRWGILVETVQNATYLSFNGPQNIKPIHVKAPIPEEEILLNPNLLEFDPTNNGYR</sequence>